<keyword evidence="2" id="KW-1185">Reference proteome</keyword>
<evidence type="ECO:0000313" key="2">
    <source>
        <dbReference type="Proteomes" id="UP000518266"/>
    </source>
</evidence>
<dbReference type="Proteomes" id="UP000518266">
    <property type="component" value="Unassembled WGS sequence"/>
</dbReference>
<organism evidence="1 2">
    <name type="scientific">Dissostichus mawsoni</name>
    <name type="common">Antarctic cod</name>
    <dbReference type="NCBI Taxonomy" id="36200"/>
    <lineage>
        <taxon>Eukaryota</taxon>
        <taxon>Metazoa</taxon>
        <taxon>Chordata</taxon>
        <taxon>Craniata</taxon>
        <taxon>Vertebrata</taxon>
        <taxon>Euteleostomi</taxon>
        <taxon>Actinopterygii</taxon>
        <taxon>Neopterygii</taxon>
        <taxon>Teleostei</taxon>
        <taxon>Neoteleostei</taxon>
        <taxon>Acanthomorphata</taxon>
        <taxon>Eupercaria</taxon>
        <taxon>Perciformes</taxon>
        <taxon>Notothenioidei</taxon>
        <taxon>Nototheniidae</taxon>
        <taxon>Dissostichus</taxon>
    </lineage>
</organism>
<dbReference type="EMBL" id="JAAKFY010000019">
    <property type="protein sequence ID" value="KAF3842561.1"/>
    <property type="molecule type" value="Genomic_DNA"/>
</dbReference>
<gene>
    <name evidence="1" type="ORF">F7725_024512</name>
</gene>
<accession>A0A7J5Y0E7</accession>
<dbReference type="AlphaFoldDB" id="A0A7J5Y0E7"/>
<name>A0A7J5Y0E7_DISMA</name>
<comment type="caution">
    <text evidence="1">The sequence shown here is derived from an EMBL/GenBank/DDBJ whole genome shotgun (WGS) entry which is preliminary data.</text>
</comment>
<reference evidence="1 2" key="1">
    <citation type="submission" date="2020-03" db="EMBL/GenBank/DDBJ databases">
        <title>Dissostichus mawsoni Genome sequencing and assembly.</title>
        <authorList>
            <person name="Park H."/>
        </authorList>
    </citation>
    <scope>NUCLEOTIDE SEQUENCE [LARGE SCALE GENOMIC DNA]</scope>
    <source>
        <strain evidence="1">DM0001</strain>
        <tissue evidence="1">Muscle</tissue>
    </source>
</reference>
<sequence length="461" mass="51358">MSKHNAPEGAASNWERYPWLTGSASHKRLYCWECLLFGTDKGAWNWKGYDNLSCLTKAAQKHQTQQGILRQRAVAEMMGETIKEEISKAPFVALMLDETSDVSNAAQLSCVLRFVTDSGVKERFVIFEDGLHLRQVDMLQDGIAKSSATLSMMSKKLRRICVKSLGKHQKKKKQKVGGVNVLVHIDESKFCHKRKFPPVFVLPTSRWCPSIENSPPDRLYAVAQQRVGPSIPSRVPFQVPSQVPSRVSSRVPFQVPSQVPSRYPLKSLLESPLEFLSKSPLESLLESPLKSPLESLLESPLKSLLKSPLEFLSKSPLKSIFKSPLKSPLESLSKSLLKSLLKSPLESLLESPLEFPLKSLLESPLEFLSKSLLKSPLEFLSKSLLKYLLEFLSKSLLESPLNCIPAHLHASELAENVLSVAQGQQKSINSVLSDAYAEKVGMNRKALLSILMLSLICQRGT</sequence>
<protein>
    <recommendedName>
        <fullName evidence="3">DUF4371 domain-containing protein</fullName>
    </recommendedName>
</protein>
<evidence type="ECO:0008006" key="3">
    <source>
        <dbReference type="Google" id="ProtNLM"/>
    </source>
</evidence>
<dbReference type="OrthoDB" id="8962491at2759"/>
<proteinExistence type="predicted"/>
<evidence type="ECO:0000313" key="1">
    <source>
        <dbReference type="EMBL" id="KAF3842561.1"/>
    </source>
</evidence>